<evidence type="ECO:0000313" key="13">
    <source>
        <dbReference type="EMBL" id="KAK3580272.1"/>
    </source>
</evidence>
<dbReference type="EC" id="6.3.4.2" evidence="9"/>
<dbReference type="CDD" id="cd03113">
    <property type="entry name" value="CTPS_N"/>
    <property type="match status" value="1"/>
</dbReference>
<dbReference type="InterPro" id="IPR017926">
    <property type="entry name" value="GATASE"/>
</dbReference>
<feature type="transmembrane region" description="Helical" evidence="10">
    <location>
        <begin position="6"/>
        <end position="25"/>
    </location>
</feature>
<dbReference type="Pfam" id="PF06418">
    <property type="entry name" value="CTP_synth_N"/>
    <property type="match status" value="1"/>
</dbReference>
<gene>
    <name evidence="13" type="ORF">CHS0354_023510</name>
</gene>
<keyword evidence="10" id="KW-0472">Membrane</keyword>
<name>A0AAE0RV65_9BIVA</name>
<dbReference type="InterPro" id="IPR033828">
    <property type="entry name" value="GATase1_CTP_Synthase"/>
</dbReference>
<dbReference type="HAMAP" id="MF_01227">
    <property type="entry name" value="PyrG"/>
    <property type="match status" value="1"/>
</dbReference>
<protein>
    <recommendedName>
        <fullName evidence="9">CTP synthase</fullName>
        <ecNumber evidence="9">6.3.4.2</ecNumber>
    </recommendedName>
    <alternativeName>
        <fullName evidence="9">UTP--ammonia ligase</fullName>
    </alternativeName>
</protein>
<dbReference type="PANTHER" id="PTHR11550:SF0">
    <property type="entry name" value="CTP SYNTHASE-RELATED"/>
    <property type="match status" value="1"/>
</dbReference>
<evidence type="ECO:0000259" key="12">
    <source>
        <dbReference type="Pfam" id="PF06418"/>
    </source>
</evidence>
<reference evidence="13" key="2">
    <citation type="journal article" date="2021" name="Genome Biol. Evol.">
        <title>Developing a high-quality reference genome for a parasitic bivalve with doubly uniparental inheritance (Bivalvia: Unionida).</title>
        <authorList>
            <person name="Smith C.H."/>
        </authorList>
    </citation>
    <scope>NUCLEOTIDE SEQUENCE</scope>
    <source>
        <strain evidence="13">CHS0354</strain>
        <tissue evidence="13">Mantle</tissue>
    </source>
</reference>
<dbReference type="GO" id="GO:0005524">
    <property type="term" value="F:ATP binding"/>
    <property type="evidence" value="ECO:0007669"/>
    <property type="project" value="UniProtKB-KW"/>
</dbReference>
<dbReference type="EMBL" id="JAEAOA010001417">
    <property type="protein sequence ID" value="KAK3580272.1"/>
    <property type="molecule type" value="Genomic_DNA"/>
</dbReference>
<comment type="function">
    <text evidence="9">Catalyzes the ATP-dependent amination of UTP to CTP with either L-glutamine or ammonia as the source of nitrogen.</text>
</comment>
<dbReference type="FunFam" id="3.40.50.300:FF:000207">
    <property type="entry name" value="CTP synthase"/>
    <property type="match status" value="1"/>
</dbReference>
<dbReference type="GO" id="GO:0097268">
    <property type="term" value="C:cytoophidium"/>
    <property type="evidence" value="ECO:0007669"/>
    <property type="project" value="TreeGrafter"/>
</dbReference>
<evidence type="ECO:0000256" key="5">
    <source>
        <dbReference type="ARBA" id="ARBA00022840"/>
    </source>
</evidence>
<feature type="transmembrane region" description="Helical" evidence="10">
    <location>
        <begin position="32"/>
        <end position="56"/>
    </location>
</feature>
<reference evidence="13" key="1">
    <citation type="journal article" date="2021" name="Genome Biol. Evol.">
        <title>A High-Quality Reference Genome for a Parasitic Bivalve with Doubly Uniparental Inheritance (Bivalvia: Unionida).</title>
        <authorList>
            <person name="Smith C.H."/>
        </authorList>
    </citation>
    <scope>NUCLEOTIDE SEQUENCE</scope>
    <source>
        <strain evidence="13">CHS0354</strain>
    </source>
</reference>
<evidence type="ECO:0000256" key="9">
    <source>
        <dbReference type="RuleBase" id="RU810713"/>
    </source>
</evidence>
<evidence type="ECO:0000256" key="2">
    <source>
        <dbReference type="ARBA" id="ARBA00007533"/>
    </source>
</evidence>
<comment type="similarity">
    <text evidence="2 9">Belongs to the CTP synthase family.</text>
</comment>
<dbReference type="InterPro" id="IPR017456">
    <property type="entry name" value="CTP_synthase_N"/>
</dbReference>
<keyword evidence="3 9" id="KW-0436">Ligase</keyword>
<evidence type="ECO:0000256" key="8">
    <source>
        <dbReference type="ARBA" id="ARBA00047781"/>
    </source>
</evidence>
<dbReference type="NCBIfam" id="NF003792">
    <property type="entry name" value="PRK05380.1"/>
    <property type="match status" value="1"/>
</dbReference>
<feature type="domain" description="CTP synthase N-terminal" evidence="12">
    <location>
        <begin position="31"/>
        <end position="301"/>
    </location>
</feature>
<dbReference type="InterPro" id="IPR027417">
    <property type="entry name" value="P-loop_NTPase"/>
</dbReference>
<comment type="caution">
    <text evidence="13">The sequence shown here is derived from an EMBL/GenBank/DDBJ whole genome shotgun (WGS) entry which is preliminary data.</text>
</comment>
<proteinExistence type="inferred from homology"/>
<organism evidence="13 14">
    <name type="scientific">Potamilus streckersoni</name>
    <dbReference type="NCBI Taxonomy" id="2493646"/>
    <lineage>
        <taxon>Eukaryota</taxon>
        <taxon>Metazoa</taxon>
        <taxon>Spiralia</taxon>
        <taxon>Lophotrochozoa</taxon>
        <taxon>Mollusca</taxon>
        <taxon>Bivalvia</taxon>
        <taxon>Autobranchia</taxon>
        <taxon>Heteroconchia</taxon>
        <taxon>Palaeoheterodonta</taxon>
        <taxon>Unionida</taxon>
        <taxon>Unionoidea</taxon>
        <taxon>Unionidae</taxon>
        <taxon>Ambleminae</taxon>
        <taxon>Lampsilini</taxon>
        <taxon>Potamilus</taxon>
    </lineage>
</organism>
<keyword evidence="5 9" id="KW-0067">ATP-binding</keyword>
<dbReference type="AlphaFoldDB" id="A0AAE0RV65"/>
<dbReference type="GO" id="GO:0019856">
    <property type="term" value="P:pyrimidine nucleobase biosynthetic process"/>
    <property type="evidence" value="ECO:0007669"/>
    <property type="project" value="TreeGrafter"/>
</dbReference>
<dbReference type="PANTHER" id="PTHR11550">
    <property type="entry name" value="CTP SYNTHASE"/>
    <property type="match status" value="1"/>
</dbReference>
<dbReference type="GO" id="GO:0003883">
    <property type="term" value="F:CTP synthase activity"/>
    <property type="evidence" value="ECO:0007669"/>
    <property type="project" value="UniProtKB-UniRule"/>
</dbReference>
<dbReference type="GO" id="GO:0044210">
    <property type="term" value="P:'de novo' CTP biosynthetic process"/>
    <property type="evidence" value="ECO:0007669"/>
    <property type="project" value="UniProtKB-UniRule"/>
</dbReference>
<dbReference type="Gene3D" id="3.40.50.880">
    <property type="match status" value="1"/>
</dbReference>
<dbReference type="NCBIfam" id="TIGR00337">
    <property type="entry name" value="PyrG"/>
    <property type="match status" value="1"/>
</dbReference>
<dbReference type="CDD" id="cd01746">
    <property type="entry name" value="GATase1_CTP_Synthase"/>
    <property type="match status" value="1"/>
</dbReference>
<dbReference type="InterPro" id="IPR004468">
    <property type="entry name" value="CTP_synthase"/>
</dbReference>
<evidence type="ECO:0000256" key="10">
    <source>
        <dbReference type="SAM" id="Phobius"/>
    </source>
</evidence>
<keyword evidence="10" id="KW-1133">Transmembrane helix</keyword>
<dbReference type="Pfam" id="PF00117">
    <property type="entry name" value="GATase"/>
    <property type="match status" value="1"/>
</dbReference>
<keyword evidence="7 9" id="KW-0665">Pyrimidine biosynthesis</keyword>
<accession>A0AAE0RV65</accession>
<keyword evidence="14" id="KW-1185">Reference proteome</keyword>
<dbReference type="Gene3D" id="3.40.50.300">
    <property type="entry name" value="P-loop containing nucleotide triphosphate hydrolases"/>
    <property type="match status" value="1"/>
</dbReference>
<comment type="catalytic activity">
    <reaction evidence="8 9">
        <text>UTP + L-glutamine + ATP + H2O = CTP + L-glutamate + ADP + phosphate + 2 H(+)</text>
        <dbReference type="Rhea" id="RHEA:26426"/>
        <dbReference type="ChEBI" id="CHEBI:15377"/>
        <dbReference type="ChEBI" id="CHEBI:15378"/>
        <dbReference type="ChEBI" id="CHEBI:29985"/>
        <dbReference type="ChEBI" id="CHEBI:30616"/>
        <dbReference type="ChEBI" id="CHEBI:37563"/>
        <dbReference type="ChEBI" id="CHEBI:43474"/>
        <dbReference type="ChEBI" id="CHEBI:46398"/>
        <dbReference type="ChEBI" id="CHEBI:58359"/>
        <dbReference type="ChEBI" id="CHEBI:456216"/>
        <dbReference type="EC" id="6.3.4.2"/>
    </reaction>
</comment>
<dbReference type="GO" id="GO:0042802">
    <property type="term" value="F:identical protein binding"/>
    <property type="evidence" value="ECO:0007669"/>
    <property type="project" value="TreeGrafter"/>
</dbReference>
<evidence type="ECO:0000256" key="3">
    <source>
        <dbReference type="ARBA" id="ARBA00022598"/>
    </source>
</evidence>
<dbReference type="PROSITE" id="PS51273">
    <property type="entry name" value="GATASE_TYPE_1"/>
    <property type="match status" value="1"/>
</dbReference>
<dbReference type="SUPFAM" id="SSF52540">
    <property type="entry name" value="P-loop containing nucleoside triphosphate hydrolases"/>
    <property type="match status" value="1"/>
</dbReference>
<evidence type="ECO:0000259" key="11">
    <source>
        <dbReference type="Pfam" id="PF00117"/>
    </source>
</evidence>
<evidence type="ECO:0000256" key="4">
    <source>
        <dbReference type="ARBA" id="ARBA00022741"/>
    </source>
</evidence>
<dbReference type="FunFam" id="3.40.50.880:FF:000005">
    <property type="entry name" value="CTP synthase"/>
    <property type="match status" value="1"/>
</dbReference>
<reference evidence="13" key="3">
    <citation type="submission" date="2023-05" db="EMBL/GenBank/DDBJ databases">
        <authorList>
            <person name="Smith C.H."/>
        </authorList>
    </citation>
    <scope>NUCLEOTIDE SEQUENCE</scope>
    <source>
        <strain evidence="13">CHS0354</strain>
        <tissue evidence="13">Mantle</tissue>
    </source>
</reference>
<dbReference type="SUPFAM" id="SSF52317">
    <property type="entry name" value="Class I glutamine amidotransferase-like"/>
    <property type="match status" value="1"/>
</dbReference>
<dbReference type="GO" id="GO:0005737">
    <property type="term" value="C:cytoplasm"/>
    <property type="evidence" value="ECO:0007669"/>
    <property type="project" value="TreeGrafter"/>
</dbReference>
<evidence type="ECO:0000313" key="14">
    <source>
        <dbReference type="Proteomes" id="UP001195483"/>
    </source>
</evidence>
<keyword evidence="10" id="KW-0812">Transmembrane</keyword>
<evidence type="ECO:0000256" key="6">
    <source>
        <dbReference type="ARBA" id="ARBA00022962"/>
    </source>
</evidence>
<evidence type="ECO:0000256" key="7">
    <source>
        <dbReference type="ARBA" id="ARBA00022975"/>
    </source>
</evidence>
<evidence type="ECO:0000256" key="1">
    <source>
        <dbReference type="ARBA" id="ARBA00005171"/>
    </source>
</evidence>
<keyword evidence="4 9" id="KW-0547">Nucleotide-binding</keyword>
<dbReference type="InterPro" id="IPR029062">
    <property type="entry name" value="Class_I_gatase-like"/>
</dbReference>
<feature type="domain" description="Glutamine amidotransferase" evidence="11">
    <location>
        <begin position="341"/>
        <end position="568"/>
    </location>
</feature>
<dbReference type="Proteomes" id="UP001195483">
    <property type="component" value="Unassembled WGS sequence"/>
</dbReference>
<sequence length="628" mass="70627">MLEARAYRMFIVVIGFSALILASLLRNLAMKYILVTGGVISGIGKGVIASSLGTILKSYGIRVTSIKIDPYINIDAGTFSPYEHGEVFVLDDGGEVDLDLGNYERFLDITLHRDNNITTGKIYQHVISKERRGDYLGKTVQVVPHITNAIQEWVERVAKIPVDGDNAIPDVCILELGGTIGDIEGMPFVEAFRQFQFRVKREHFCCVHVSLVPQPKSLGEQKTKPTQASVRELRGLGLSPDLIVCRSNTPIVDSVKEKVSLFCHVEPNQVISIHDLTSIYRVPLLLDEQGVTSYLIQRLQLEPQISKPKKFMSGWRELADRYDRLLREVTIALVGKYTKLEDSYASVIKALQHSALAVSHRLNLKYIEAADLEIEMLQEDPCRYHEAWHQLVSANGVLVPGGFGSRGIEGKILAVNWARTKKIPFLGVCLGLQCSVIEFARNELGWKDANSTENDEHTKHPVVIDMPEHNPGQMGGTMRLGKRKTLFKTDNSLMKKLYGNKDFIEERHRHRYEINPTMVPKFEEKGMKFVGRSEDGERMEIMELDDHPYFVGVQYHPEYISRPLKPSPPYFGLLLAATGKLQGFASRGFRKSPRMSYSEEGEDIDLNEIFKKMSTEVVSSSSSGAETL</sequence>
<keyword evidence="6 9" id="KW-0315">Glutamine amidotransferase</keyword>
<comment type="pathway">
    <text evidence="1 9">Pyrimidine metabolism; CTP biosynthesis via de novo pathway; CTP from UDP: step 2/2.</text>
</comment>